<evidence type="ECO:0000313" key="2">
    <source>
        <dbReference type="Proteomes" id="UP000190648"/>
    </source>
</evidence>
<dbReference type="Proteomes" id="UP000190648">
    <property type="component" value="Unassembled WGS sequence"/>
</dbReference>
<evidence type="ECO:0000313" key="1">
    <source>
        <dbReference type="EMBL" id="OPJ75784.1"/>
    </source>
</evidence>
<protein>
    <submittedName>
        <fullName evidence="1">Uncharacterized protein</fullName>
    </submittedName>
</protein>
<gene>
    <name evidence="1" type="ORF">AV530_011945</name>
</gene>
<keyword evidence="2" id="KW-1185">Reference proteome</keyword>
<accession>A0A1V4JUJ0</accession>
<dbReference type="AlphaFoldDB" id="A0A1V4JUJ0"/>
<sequence>MCCGKDRKPANERWDLCTAQVYKDGTEMSKGENGGGCKNKNSQCLKILNWIHNEKNKLFKLWKRLKDINKKMTGAIL</sequence>
<dbReference type="EMBL" id="LSYS01006159">
    <property type="protein sequence ID" value="OPJ75784.1"/>
    <property type="molecule type" value="Genomic_DNA"/>
</dbReference>
<name>A0A1V4JUJ0_PATFA</name>
<organism evidence="1 2">
    <name type="scientific">Patagioenas fasciata monilis</name>
    <dbReference type="NCBI Taxonomy" id="372326"/>
    <lineage>
        <taxon>Eukaryota</taxon>
        <taxon>Metazoa</taxon>
        <taxon>Chordata</taxon>
        <taxon>Craniata</taxon>
        <taxon>Vertebrata</taxon>
        <taxon>Euteleostomi</taxon>
        <taxon>Archelosauria</taxon>
        <taxon>Archosauria</taxon>
        <taxon>Dinosauria</taxon>
        <taxon>Saurischia</taxon>
        <taxon>Theropoda</taxon>
        <taxon>Coelurosauria</taxon>
        <taxon>Aves</taxon>
        <taxon>Neognathae</taxon>
        <taxon>Neoaves</taxon>
        <taxon>Columbimorphae</taxon>
        <taxon>Columbiformes</taxon>
        <taxon>Columbidae</taxon>
        <taxon>Patagioenas</taxon>
    </lineage>
</organism>
<reference evidence="1 2" key="1">
    <citation type="submission" date="2016-02" db="EMBL/GenBank/DDBJ databases">
        <title>Band-tailed pigeon sequencing and assembly.</title>
        <authorList>
            <person name="Soares A.E."/>
            <person name="Novak B.J."/>
            <person name="Rice E.S."/>
            <person name="O'Connell B."/>
            <person name="Chang D."/>
            <person name="Weber S."/>
            <person name="Shapiro B."/>
        </authorList>
    </citation>
    <scope>NUCLEOTIDE SEQUENCE [LARGE SCALE GENOMIC DNA]</scope>
    <source>
        <strain evidence="1">BTP2013</strain>
        <tissue evidence="1">Blood</tissue>
    </source>
</reference>
<comment type="caution">
    <text evidence="1">The sequence shown here is derived from an EMBL/GenBank/DDBJ whole genome shotgun (WGS) entry which is preliminary data.</text>
</comment>
<proteinExistence type="predicted"/>